<comment type="similarity">
    <text evidence="6">Belongs to the fluoride channel Fluc/FEX (TC 1.A.43) family.</text>
</comment>
<evidence type="ECO:0000256" key="3">
    <source>
        <dbReference type="ARBA" id="ARBA00022692"/>
    </source>
</evidence>
<accession>A0A1W1CSJ8</accession>
<evidence type="ECO:0000256" key="5">
    <source>
        <dbReference type="ARBA" id="ARBA00023136"/>
    </source>
</evidence>
<evidence type="ECO:0000256" key="8">
    <source>
        <dbReference type="SAM" id="Phobius"/>
    </source>
</evidence>
<feature type="transmembrane region" description="Helical" evidence="8">
    <location>
        <begin position="33"/>
        <end position="56"/>
    </location>
</feature>
<organism evidence="9">
    <name type="scientific">hydrothermal vent metagenome</name>
    <dbReference type="NCBI Taxonomy" id="652676"/>
    <lineage>
        <taxon>unclassified sequences</taxon>
        <taxon>metagenomes</taxon>
        <taxon>ecological metagenomes</taxon>
    </lineage>
</organism>
<proteinExistence type="inferred from homology"/>
<keyword evidence="2" id="KW-1003">Cell membrane</keyword>
<dbReference type="PANTHER" id="PTHR28259:SF1">
    <property type="entry name" value="FLUORIDE EXPORT PROTEIN 1-RELATED"/>
    <property type="match status" value="1"/>
</dbReference>
<sequence length="126" mass="13570">MQPLLLFAVGTGGFVGAILRFLISGWVQKLSPALFPVGTLSVNVLGSFIIGFMALYFESVVAPQQKALVITGMLGALTTFSTFSLETVTMLQGGLWGRVTMNITLNVFLCVVATLLGMMLFRRLYG</sequence>
<dbReference type="AlphaFoldDB" id="A0A1W1CSJ8"/>
<comment type="catalytic activity">
    <reaction evidence="7">
        <text>fluoride(in) = fluoride(out)</text>
        <dbReference type="Rhea" id="RHEA:76159"/>
        <dbReference type="ChEBI" id="CHEBI:17051"/>
    </reaction>
    <physiologicalReaction direction="left-to-right" evidence="7">
        <dbReference type="Rhea" id="RHEA:76160"/>
    </physiologicalReaction>
</comment>
<feature type="transmembrane region" description="Helical" evidence="8">
    <location>
        <begin position="5"/>
        <end position="27"/>
    </location>
</feature>
<dbReference type="GO" id="GO:1903425">
    <property type="term" value="F:fluoride transmembrane transporter activity"/>
    <property type="evidence" value="ECO:0007669"/>
    <property type="project" value="TreeGrafter"/>
</dbReference>
<keyword evidence="4 8" id="KW-1133">Transmembrane helix</keyword>
<name>A0A1W1CSJ8_9ZZZZ</name>
<dbReference type="PANTHER" id="PTHR28259">
    <property type="entry name" value="FLUORIDE EXPORT PROTEIN 1-RELATED"/>
    <property type="match status" value="1"/>
</dbReference>
<evidence type="ECO:0000256" key="7">
    <source>
        <dbReference type="ARBA" id="ARBA00035585"/>
    </source>
</evidence>
<dbReference type="HAMAP" id="MF_00454">
    <property type="entry name" value="FluC"/>
    <property type="match status" value="1"/>
</dbReference>
<dbReference type="InterPro" id="IPR003691">
    <property type="entry name" value="FluC"/>
</dbReference>
<feature type="transmembrane region" description="Helical" evidence="8">
    <location>
        <begin position="103"/>
        <end position="121"/>
    </location>
</feature>
<evidence type="ECO:0000256" key="2">
    <source>
        <dbReference type="ARBA" id="ARBA00022475"/>
    </source>
</evidence>
<dbReference type="GO" id="GO:0005886">
    <property type="term" value="C:plasma membrane"/>
    <property type="evidence" value="ECO:0007669"/>
    <property type="project" value="UniProtKB-SubCell"/>
</dbReference>
<dbReference type="Pfam" id="PF02537">
    <property type="entry name" value="CRCB"/>
    <property type="match status" value="1"/>
</dbReference>
<reference evidence="9" key="1">
    <citation type="submission" date="2016-10" db="EMBL/GenBank/DDBJ databases">
        <authorList>
            <person name="de Groot N.N."/>
        </authorList>
    </citation>
    <scope>NUCLEOTIDE SEQUENCE</scope>
</reference>
<keyword evidence="5 8" id="KW-0472">Membrane</keyword>
<evidence type="ECO:0000256" key="4">
    <source>
        <dbReference type="ARBA" id="ARBA00022989"/>
    </source>
</evidence>
<keyword evidence="3 8" id="KW-0812">Transmembrane</keyword>
<dbReference type="EMBL" id="FPHL01000054">
    <property type="protein sequence ID" value="SFV68754.1"/>
    <property type="molecule type" value="Genomic_DNA"/>
</dbReference>
<evidence type="ECO:0000256" key="6">
    <source>
        <dbReference type="ARBA" id="ARBA00035120"/>
    </source>
</evidence>
<evidence type="ECO:0000313" key="9">
    <source>
        <dbReference type="EMBL" id="SFV68754.1"/>
    </source>
</evidence>
<feature type="transmembrane region" description="Helical" evidence="8">
    <location>
        <begin position="68"/>
        <end position="91"/>
    </location>
</feature>
<comment type="subcellular location">
    <subcellularLocation>
        <location evidence="1">Cell membrane</location>
        <topology evidence="1">Multi-pass membrane protein</topology>
    </subcellularLocation>
</comment>
<dbReference type="NCBIfam" id="TIGR00494">
    <property type="entry name" value="crcB"/>
    <property type="match status" value="1"/>
</dbReference>
<evidence type="ECO:0000256" key="1">
    <source>
        <dbReference type="ARBA" id="ARBA00004651"/>
    </source>
</evidence>
<protein>
    <submittedName>
        <fullName evidence="9">CrcB protein</fullName>
    </submittedName>
</protein>
<gene>
    <name evidence="9" type="ORF">MNB_SV-10-1077</name>
</gene>